<dbReference type="AlphaFoldDB" id="A0A930BQZ9"/>
<reference evidence="1" key="1">
    <citation type="submission" date="2020-04" db="EMBL/GenBank/DDBJ databases">
        <title>Deep metagenomics examines the oral microbiome during advanced dental caries in children, revealing novel taxa and co-occurrences with host molecules.</title>
        <authorList>
            <person name="Baker J.L."/>
            <person name="Morton J.T."/>
            <person name="Dinis M."/>
            <person name="Alvarez R."/>
            <person name="Tran N.C."/>
            <person name="Knight R."/>
            <person name="Edlund A."/>
        </authorList>
    </citation>
    <scope>NUCLEOTIDE SEQUENCE</scope>
    <source>
        <strain evidence="1">JCVI_32_bin.24</strain>
    </source>
</reference>
<proteinExistence type="predicted"/>
<organism evidence="1 2">
    <name type="scientific">Dechloromonas agitata</name>
    <dbReference type="NCBI Taxonomy" id="73030"/>
    <lineage>
        <taxon>Bacteria</taxon>
        <taxon>Pseudomonadati</taxon>
        <taxon>Pseudomonadota</taxon>
        <taxon>Betaproteobacteria</taxon>
        <taxon>Rhodocyclales</taxon>
        <taxon>Azonexaceae</taxon>
        <taxon>Dechloromonas</taxon>
    </lineage>
</organism>
<comment type="caution">
    <text evidence="1">The sequence shown here is derived from an EMBL/GenBank/DDBJ whole genome shotgun (WGS) entry which is preliminary data.</text>
</comment>
<name>A0A930BQZ9_9RHOO</name>
<evidence type="ECO:0000313" key="1">
    <source>
        <dbReference type="EMBL" id="MBF1164150.1"/>
    </source>
</evidence>
<sequence>MVRSGFGLAPTHEVGILNYFDLCLTLVVIPALSEEAEELFTETLMQHFVTDPRQHHALVDARALRVAIEKVEATLGFGMN</sequence>
<dbReference type="Proteomes" id="UP000718593">
    <property type="component" value="Unassembled WGS sequence"/>
</dbReference>
<evidence type="ECO:0000313" key="2">
    <source>
        <dbReference type="Proteomes" id="UP000718593"/>
    </source>
</evidence>
<dbReference type="EMBL" id="JABZMI010000043">
    <property type="protein sequence ID" value="MBF1164150.1"/>
    <property type="molecule type" value="Genomic_DNA"/>
</dbReference>
<protein>
    <submittedName>
        <fullName evidence="1">Uncharacterized protein</fullName>
    </submittedName>
</protein>
<accession>A0A930BQZ9</accession>
<gene>
    <name evidence="1" type="ORF">HXL68_03815</name>
</gene>